<accession>A0A1G7SIC1</accession>
<protein>
    <submittedName>
        <fullName evidence="5">Helix-turn-helix domain-containing protein</fullName>
    </submittedName>
</protein>
<sequence>MRAVVHRTSFVSRDEDEVTGFIGRVYAEHRSRFAPVTRGATFSALTHDALVDDAPAVGADRLRTSIDYTGTSEAGFTDYVFFVVHAGSVQMGNAGAVTTAVSGDTAFYPLHVAVDFDMQHYDVTTLRLPAHRLDQVAEEAAGVPLGGLRFHDVVPVSAAAKRRWRSLVELVSGALADRHGPPTSPLLAEEMARTAAVAALHTFPNTALTRQHVPGAGQVAPAAVRRAVAHIEAHADRPLTLTGIAEAAGTGARALQQGFRRHLGTTPLGYLRRVRLERAHRDLQQADPAGPDGVAGIAARWGFRDPGRFATAYRAAYGRSPAATLLD</sequence>
<gene>
    <name evidence="5" type="ORF">SAMN05660324_2018</name>
</gene>
<evidence type="ECO:0000256" key="2">
    <source>
        <dbReference type="ARBA" id="ARBA00023125"/>
    </source>
</evidence>
<organism evidence="5 6">
    <name type="scientific">Klenkia brasiliensis</name>
    <dbReference type="NCBI Taxonomy" id="333142"/>
    <lineage>
        <taxon>Bacteria</taxon>
        <taxon>Bacillati</taxon>
        <taxon>Actinomycetota</taxon>
        <taxon>Actinomycetes</taxon>
        <taxon>Geodermatophilales</taxon>
        <taxon>Geodermatophilaceae</taxon>
        <taxon>Klenkia</taxon>
    </lineage>
</organism>
<evidence type="ECO:0000259" key="4">
    <source>
        <dbReference type="PROSITE" id="PS01124"/>
    </source>
</evidence>
<name>A0A1G7SIC1_9ACTN</name>
<dbReference type="SUPFAM" id="SSF46689">
    <property type="entry name" value="Homeodomain-like"/>
    <property type="match status" value="1"/>
</dbReference>
<reference evidence="6" key="1">
    <citation type="submission" date="2016-10" db="EMBL/GenBank/DDBJ databases">
        <authorList>
            <person name="Varghese N."/>
            <person name="Submissions S."/>
        </authorList>
    </citation>
    <scope>NUCLEOTIDE SEQUENCE [LARGE SCALE GENOMIC DNA]</scope>
    <source>
        <strain evidence="6">DSM 44526</strain>
    </source>
</reference>
<keyword evidence="2" id="KW-0238">DNA-binding</keyword>
<dbReference type="EMBL" id="FNCF01000003">
    <property type="protein sequence ID" value="SDG22169.1"/>
    <property type="molecule type" value="Genomic_DNA"/>
</dbReference>
<evidence type="ECO:0000313" key="5">
    <source>
        <dbReference type="EMBL" id="SDG22169.1"/>
    </source>
</evidence>
<dbReference type="GO" id="GO:0003700">
    <property type="term" value="F:DNA-binding transcription factor activity"/>
    <property type="evidence" value="ECO:0007669"/>
    <property type="project" value="InterPro"/>
</dbReference>
<dbReference type="RefSeq" id="WP_207507798.1">
    <property type="nucleotide sequence ID" value="NZ_FNCF01000003.1"/>
</dbReference>
<feature type="domain" description="HTH araC/xylS-type" evidence="4">
    <location>
        <begin position="225"/>
        <end position="327"/>
    </location>
</feature>
<keyword evidence="3" id="KW-0804">Transcription</keyword>
<dbReference type="PROSITE" id="PS01124">
    <property type="entry name" value="HTH_ARAC_FAMILY_2"/>
    <property type="match status" value="1"/>
</dbReference>
<evidence type="ECO:0000313" key="6">
    <source>
        <dbReference type="Proteomes" id="UP000198863"/>
    </source>
</evidence>
<dbReference type="Gene3D" id="1.10.10.60">
    <property type="entry name" value="Homeodomain-like"/>
    <property type="match status" value="1"/>
</dbReference>
<dbReference type="InterPro" id="IPR018060">
    <property type="entry name" value="HTH_AraC"/>
</dbReference>
<dbReference type="PANTHER" id="PTHR46796">
    <property type="entry name" value="HTH-TYPE TRANSCRIPTIONAL ACTIVATOR RHAS-RELATED"/>
    <property type="match status" value="1"/>
</dbReference>
<proteinExistence type="predicted"/>
<dbReference type="Pfam" id="PF12833">
    <property type="entry name" value="HTH_18"/>
    <property type="match status" value="1"/>
</dbReference>
<dbReference type="InterPro" id="IPR050204">
    <property type="entry name" value="AraC_XylS_family_regulators"/>
</dbReference>
<dbReference type="SMART" id="SM00342">
    <property type="entry name" value="HTH_ARAC"/>
    <property type="match status" value="1"/>
</dbReference>
<dbReference type="InterPro" id="IPR009057">
    <property type="entry name" value="Homeodomain-like_sf"/>
</dbReference>
<keyword evidence="1" id="KW-0805">Transcription regulation</keyword>
<dbReference type="GO" id="GO:0043565">
    <property type="term" value="F:sequence-specific DNA binding"/>
    <property type="evidence" value="ECO:0007669"/>
    <property type="project" value="InterPro"/>
</dbReference>
<evidence type="ECO:0000256" key="3">
    <source>
        <dbReference type="ARBA" id="ARBA00023163"/>
    </source>
</evidence>
<dbReference type="Proteomes" id="UP000198863">
    <property type="component" value="Unassembled WGS sequence"/>
</dbReference>
<evidence type="ECO:0000256" key="1">
    <source>
        <dbReference type="ARBA" id="ARBA00023015"/>
    </source>
</evidence>
<keyword evidence="6" id="KW-1185">Reference proteome</keyword>
<dbReference type="AlphaFoldDB" id="A0A1G7SIC1"/>